<gene>
    <name evidence="1" type="ORF">EGT51_10190</name>
</gene>
<protein>
    <recommendedName>
        <fullName evidence="3">DUF1149 family protein</fullName>
    </recommendedName>
</protein>
<dbReference type="Proteomes" id="UP000297348">
    <property type="component" value="Unassembled WGS sequence"/>
</dbReference>
<dbReference type="EMBL" id="RKLX01000018">
    <property type="protein sequence ID" value="TGD18043.1"/>
    <property type="molecule type" value="Genomic_DNA"/>
</dbReference>
<evidence type="ECO:0008006" key="3">
    <source>
        <dbReference type="Google" id="ProtNLM"/>
    </source>
</evidence>
<dbReference type="RefSeq" id="WP_135368580.1">
    <property type="nucleotide sequence ID" value="NZ_RKLX01000018.1"/>
</dbReference>
<evidence type="ECO:0000313" key="2">
    <source>
        <dbReference type="Proteomes" id="UP000297348"/>
    </source>
</evidence>
<proteinExistence type="predicted"/>
<reference evidence="1 2" key="1">
    <citation type="submission" date="2018-10" db="EMBL/GenBank/DDBJ databases">
        <title>Lactobacillus sp. R7 and Lactobacillus sp. R19 isolated from fermented mustard green product of Taiwan.</title>
        <authorList>
            <person name="Lin S.-T."/>
        </authorList>
    </citation>
    <scope>NUCLEOTIDE SEQUENCE [LARGE SCALE GENOMIC DNA]</scope>
    <source>
        <strain evidence="1 2">BCRC 81129</strain>
    </source>
</reference>
<accession>A0A4Z0J7M7</accession>
<evidence type="ECO:0000313" key="1">
    <source>
        <dbReference type="EMBL" id="TGD18043.1"/>
    </source>
</evidence>
<dbReference type="AlphaFoldDB" id="A0A4Z0J7M7"/>
<keyword evidence="2" id="KW-1185">Reference proteome</keyword>
<sequence>MIKNIVSINLRSVNMDDIQAAFNKYSKENGLGSTPTEIQVKLATSVRGNGVSKKNANRLSFFVNLDMSFGTHNEAEPDDILGTIKTMYEIRVLVDDYSEDLNKKGNIEKLVPHEELLNIVEPYFRELIASLIDRTELSLATIPYHFWENQ</sequence>
<comment type="caution">
    <text evidence="1">The sequence shown here is derived from an EMBL/GenBank/DDBJ whole genome shotgun (WGS) entry which is preliminary data.</text>
</comment>
<name>A0A4Z0J7M7_9LACO</name>
<organism evidence="1 2">
    <name type="scientific">Levilactobacillus suantsaiihabitans</name>
    <dbReference type="NCBI Taxonomy" id="2487722"/>
    <lineage>
        <taxon>Bacteria</taxon>
        <taxon>Bacillati</taxon>
        <taxon>Bacillota</taxon>
        <taxon>Bacilli</taxon>
        <taxon>Lactobacillales</taxon>
        <taxon>Lactobacillaceae</taxon>
        <taxon>Levilactobacillus</taxon>
    </lineage>
</organism>